<dbReference type="GeneID" id="62778739"/>
<proteinExistence type="predicted"/>
<accession>A0ABP2NLY2</accession>
<dbReference type="RefSeq" id="WP_008537776.1">
    <property type="nucleotide sequence ID" value="NZ_JH601090.1"/>
</dbReference>
<protein>
    <submittedName>
        <fullName evidence="2">Uncharacterized protein</fullName>
    </submittedName>
</protein>
<dbReference type="EMBL" id="ADMB01000024">
    <property type="protein sequence ID" value="EHR38751.1"/>
    <property type="molecule type" value="Genomic_DNA"/>
</dbReference>
<keyword evidence="1" id="KW-0175">Coiled coil</keyword>
<gene>
    <name evidence="2" type="ORF">HMPREF9454_00556</name>
</gene>
<evidence type="ECO:0000313" key="3">
    <source>
        <dbReference type="Proteomes" id="UP000005963"/>
    </source>
</evidence>
<comment type="caution">
    <text evidence="2">The sequence shown here is derived from an EMBL/GenBank/DDBJ whole genome shotgun (WGS) entry which is preliminary data.</text>
</comment>
<organism evidence="2 3">
    <name type="scientific">Megamonas funiformis YIT 11815</name>
    <dbReference type="NCBI Taxonomy" id="742816"/>
    <lineage>
        <taxon>Bacteria</taxon>
        <taxon>Bacillati</taxon>
        <taxon>Bacillota</taxon>
        <taxon>Negativicutes</taxon>
        <taxon>Selenomonadales</taxon>
        <taxon>Selenomonadaceae</taxon>
        <taxon>Megamonas</taxon>
    </lineage>
</organism>
<evidence type="ECO:0000313" key="2">
    <source>
        <dbReference type="EMBL" id="EHR38751.1"/>
    </source>
</evidence>
<dbReference type="Proteomes" id="UP000005963">
    <property type="component" value="Unassembled WGS sequence"/>
</dbReference>
<evidence type="ECO:0000256" key="1">
    <source>
        <dbReference type="SAM" id="Coils"/>
    </source>
</evidence>
<feature type="coiled-coil region" evidence="1">
    <location>
        <begin position="10"/>
        <end position="37"/>
    </location>
</feature>
<name>A0ABP2NLY2_9FIRM</name>
<reference evidence="2 3" key="1">
    <citation type="submission" date="2012-01" db="EMBL/GenBank/DDBJ databases">
        <title>The Genome Sequence of Megamonas funiformis YIT 11815.</title>
        <authorList>
            <consortium name="The Broad Institute Genome Sequencing Platform"/>
            <person name="Earl A."/>
            <person name="Ward D."/>
            <person name="Feldgarden M."/>
            <person name="Gevers D."/>
            <person name="Morotomi M."/>
            <person name="Young S.K."/>
            <person name="Zeng Q."/>
            <person name="Gargeya S."/>
            <person name="Fitzgerald M."/>
            <person name="Haas B."/>
            <person name="Abouelleil A."/>
            <person name="Alvarado L."/>
            <person name="Arachchi H.M."/>
            <person name="Berlin A."/>
            <person name="Chapman S.B."/>
            <person name="Gearin G."/>
            <person name="Goldberg J."/>
            <person name="Griggs A."/>
            <person name="Gujja S."/>
            <person name="Hansen M."/>
            <person name="Heiman D."/>
            <person name="Howarth C."/>
            <person name="Larimer J."/>
            <person name="Lui A."/>
            <person name="MacDonald P.J.P."/>
            <person name="McCowen C."/>
            <person name="Montmayeur A."/>
            <person name="Murphy C."/>
            <person name="Neiman D."/>
            <person name="Pearson M."/>
            <person name="Priest M."/>
            <person name="Roberts A."/>
            <person name="Saif S."/>
            <person name="Shea T."/>
            <person name="Sisk P."/>
            <person name="Stolte C."/>
            <person name="Sykes S."/>
            <person name="Wortman J."/>
            <person name="Nusbaum C."/>
            <person name="Birren B."/>
        </authorList>
    </citation>
    <scope>NUCLEOTIDE SEQUENCE [LARGE SCALE GENOMIC DNA]</scope>
    <source>
        <strain evidence="2 3">YIT 11815</strain>
    </source>
</reference>
<sequence>MKVNDICFELDELISKINLNEANNDEIKNKLTQINNTLKDTIFPKRKIYIVIDEGFIQGVYAKKEIAQKKVLEGFGGQAVEYWVDDVL</sequence>
<keyword evidence="3" id="KW-1185">Reference proteome</keyword>